<dbReference type="EMBL" id="UINC01175230">
    <property type="protein sequence ID" value="SVD81747.1"/>
    <property type="molecule type" value="Genomic_DNA"/>
</dbReference>
<dbReference type="InterPro" id="IPR004452">
    <property type="entry name" value="LutB/LldF"/>
</dbReference>
<accession>A0A382YEL5</accession>
<evidence type="ECO:0000313" key="1">
    <source>
        <dbReference type="EMBL" id="SVD81747.1"/>
    </source>
</evidence>
<dbReference type="PANTHER" id="PTHR47153">
    <property type="entry name" value="LACTATE UTILIZATION PROTEIN B"/>
    <property type="match status" value="1"/>
</dbReference>
<feature type="non-terminal residue" evidence="1">
    <location>
        <position position="82"/>
    </location>
</feature>
<protein>
    <submittedName>
        <fullName evidence="1">Uncharacterized protein</fullName>
    </submittedName>
</protein>
<dbReference type="AlphaFoldDB" id="A0A382YEL5"/>
<dbReference type="GO" id="GO:0006089">
    <property type="term" value="P:lactate metabolic process"/>
    <property type="evidence" value="ECO:0007669"/>
    <property type="project" value="InterPro"/>
</dbReference>
<name>A0A382YEL5_9ZZZZ</name>
<sequence>MKSTTNRFRQSSKAALENAKIQASLRGLYTGFNKARQQASEATEGWEAMQNQARVIKAHTLDNLDHYLEMVESNVKNNGGKV</sequence>
<gene>
    <name evidence="1" type="ORF">METZ01_LOCUS434601</name>
</gene>
<reference evidence="1" key="1">
    <citation type="submission" date="2018-05" db="EMBL/GenBank/DDBJ databases">
        <authorList>
            <person name="Lanie J.A."/>
            <person name="Ng W.-L."/>
            <person name="Kazmierczak K.M."/>
            <person name="Andrzejewski T.M."/>
            <person name="Davidsen T.M."/>
            <person name="Wayne K.J."/>
            <person name="Tettelin H."/>
            <person name="Glass J.I."/>
            <person name="Rusch D."/>
            <person name="Podicherti R."/>
            <person name="Tsui H.-C.T."/>
            <person name="Winkler M.E."/>
        </authorList>
    </citation>
    <scope>NUCLEOTIDE SEQUENCE</scope>
</reference>
<proteinExistence type="predicted"/>
<organism evidence="1">
    <name type="scientific">marine metagenome</name>
    <dbReference type="NCBI Taxonomy" id="408172"/>
    <lineage>
        <taxon>unclassified sequences</taxon>
        <taxon>metagenomes</taxon>
        <taxon>ecological metagenomes</taxon>
    </lineage>
</organism>
<dbReference type="PANTHER" id="PTHR47153:SF2">
    <property type="entry name" value="LACTATE UTILIZATION PROTEIN B"/>
    <property type="match status" value="1"/>
</dbReference>